<dbReference type="SUPFAM" id="SSF111331">
    <property type="entry name" value="NAD kinase/diacylglycerol kinase-like"/>
    <property type="match status" value="1"/>
</dbReference>
<dbReference type="Proteomes" id="UP000183317">
    <property type="component" value="Unassembled WGS sequence"/>
</dbReference>
<evidence type="ECO:0000313" key="2">
    <source>
        <dbReference type="Proteomes" id="UP000183317"/>
    </source>
</evidence>
<dbReference type="EMBL" id="MFDU01000028">
    <property type="protein sequence ID" value="OGE64236.1"/>
    <property type="molecule type" value="Genomic_DNA"/>
</dbReference>
<evidence type="ECO:0000313" key="1">
    <source>
        <dbReference type="EMBL" id="OGE64236.1"/>
    </source>
</evidence>
<name>A0A1F5MFU3_9BACT</name>
<organism evidence="1 2">
    <name type="scientific">Candidatus Daviesbacteria bacterium RIFCSPLOWO2_02_FULL_36_8</name>
    <dbReference type="NCBI Taxonomy" id="1797793"/>
    <lineage>
        <taxon>Bacteria</taxon>
        <taxon>Candidatus Daviesiibacteriota</taxon>
    </lineage>
</organism>
<dbReference type="Gene3D" id="2.60.200.30">
    <property type="entry name" value="Probable inorganic polyphosphate/atp-NAD kinase, domain 2"/>
    <property type="match status" value="1"/>
</dbReference>
<dbReference type="GO" id="GO:0019674">
    <property type="term" value="P:NAD+ metabolic process"/>
    <property type="evidence" value="ECO:0007669"/>
    <property type="project" value="InterPro"/>
</dbReference>
<sequence>MTQGQLELKEYSKLETKIDLSTSSEQGVKTLFALNDFVIRNKEPMHSIRFAIQNGKLLIGDGVVVSTPFGSSGYFQSITRQTFTSGFGLAFNNTTEKMDPQFFSENDEIVFKLVRGNATLTSDNSPEIYTIPEGSELTFKLSSEKAKIYELESLRCPNCIVTRG</sequence>
<comment type="caution">
    <text evidence="1">The sequence shown here is derived from an EMBL/GenBank/DDBJ whole genome shotgun (WGS) entry which is preliminary data.</text>
</comment>
<protein>
    <submittedName>
        <fullName evidence="1">Uncharacterized protein</fullName>
    </submittedName>
</protein>
<dbReference type="InterPro" id="IPR016064">
    <property type="entry name" value="NAD/diacylglycerol_kinase_sf"/>
</dbReference>
<reference evidence="1 2" key="1">
    <citation type="journal article" date="2016" name="Nat. Commun.">
        <title>Thousands of microbial genomes shed light on interconnected biogeochemical processes in an aquifer system.</title>
        <authorList>
            <person name="Anantharaman K."/>
            <person name="Brown C.T."/>
            <person name="Hug L.A."/>
            <person name="Sharon I."/>
            <person name="Castelle C.J."/>
            <person name="Probst A.J."/>
            <person name="Thomas B.C."/>
            <person name="Singh A."/>
            <person name="Wilkins M.J."/>
            <person name="Karaoz U."/>
            <person name="Brodie E.L."/>
            <person name="Williams K.H."/>
            <person name="Hubbard S.S."/>
            <person name="Banfield J.F."/>
        </authorList>
    </citation>
    <scope>NUCLEOTIDE SEQUENCE [LARGE SCALE GENOMIC DNA]</scope>
</reference>
<dbReference type="GO" id="GO:0003951">
    <property type="term" value="F:NAD+ kinase activity"/>
    <property type="evidence" value="ECO:0007669"/>
    <property type="project" value="InterPro"/>
</dbReference>
<dbReference type="AlphaFoldDB" id="A0A1F5MFU3"/>
<accession>A0A1F5MFU3</accession>
<proteinExistence type="predicted"/>
<dbReference type="InterPro" id="IPR017437">
    <property type="entry name" value="ATP-NAD_kinase_PpnK-typ_C"/>
</dbReference>
<gene>
    <name evidence="1" type="ORF">A3J13_00560</name>
</gene>